<dbReference type="InterPro" id="IPR000086">
    <property type="entry name" value="NUDIX_hydrolase_dom"/>
</dbReference>
<evidence type="ECO:0000313" key="8">
    <source>
        <dbReference type="EMBL" id="GBF51176.1"/>
    </source>
</evidence>
<dbReference type="InterPro" id="IPR015797">
    <property type="entry name" value="NUDIX_hydrolase-like_dom_sf"/>
</dbReference>
<feature type="domain" description="Nudix hydrolase" evidence="7">
    <location>
        <begin position="24"/>
        <end position="159"/>
    </location>
</feature>
<name>A0A2P2E2Y2_9LEPT</name>
<evidence type="ECO:0000313" key="9">
    <source>
        <dbReference type="Proteomes" id="UP000245133"/>
    </source>
</evidence>
<proteinExistence type="predicted"/>
<dbReference type="AlphaFoldDB" id="A0A2P2E2Y2"/>
<dbReference type="SUPFAM" id="SSF55811">
    <property type="entry name" value="Nudix"/>
    <property type="match status" value="1"/>
</dbReference>
<evidence type="ECO:0000259" key="7">
    <source>
        <dbReference type="PROSITE" id="PS51462"/>
    </source>
</evidence>
<evidence type="ECO:0000256" key="6">
    <source>
        <dbReference type="ARBA" id="ARBA00023211"/>
    </source>
</evidence>
<keyword evidence="4" id="KW-0378">Hydrolase</keyword>
<gene>
    <name evidence="8" type="ORF">LPTSP4_27080</name>
</gene>
<dbReference type="Proteomes" id="UP000245133">
    <property type="component" value="Unassembled WGS sequence"/>
</dbReference>
<dbReference type="RefSeq" id="WP_108977538.1">
    <property type="nucleotide sequence ID" value="NZ_BFBB01000008.1"/>
</dbReference>
<keyword evidence="9" id="KW-1185">Reference proteome</keyword>
<sequence length="209" mass="24117">MNLDLGRIRSELNQGWNELPNTTEIVSSVVVPIFHTQEGEHGFILTQRSQHLKSHPGQISFPGGVKDPEDSDLLSCALREWEEEMGVSRTQIEIIGKHEHLLTRTGFHITPFLGIYSGDFQFSYNRDEVEKVILLPIKSLWNAPFYQIQIPNRGPENTAYYFDLDEGLLWGATCELILRFLRHYASFQREPNLVKPNLNTPPFFRPPRN</sequence>
<comment type="cofactor">
    <cofactor evidence="1">
        <name>Mn(2+)</name>
        <dbReference type="ChEBI" id="CHEBI:29035"/>
    </cofactor>
</comment>
<dbReference type="InterPro" id="IPR045121">
    <property type="entry name" value="CoAse"/>
</dbReference>
<protein>
    <submittedName>
        <fullName evidence="8">NUDIX domain protein</fullName>
    </submittedName>
</protein>
<dbReference type="Pfam" id="PF00293">
    <property type="entry name" value="NUDIX"/>
    <property type="match status" value="1"/>
</dbReference>
<evidence type="ECO:0000256" key="3">
    <source>
        <dbReference type="ARBA" id="ARBA00022723"/>
    </source>
</evidence>
<dbReference type="GO" id="GO:0010945">
    <property type="term" value="F:coenzyme A diphosphatase activity"/>
    <property type="evidence" value="ECO:0007669"/>
    <property type="project" value="InterPro"/>
</dbReference>
<dbReference type="CDD" id="cd03426">
    <property type="entry name" value="NUDIX_CoAse_Nudt7"/>
    <property type="match status" value="1"/>
</dbReference>
<dbReference type="EMBL" id="BFBB01000008">
    <property type="protein sequence ID" value="GBF51176.1"/>
    <property type="molecule type" value="Genomic_DNA"/>
</dbReference>
<dbReference type="GO" id="GO:0046872">
    <property type="term" value="F:metal ion binding"/>
    <property type="evidence" value="ECO:0007669"/>
    <property type="project" value="UniProtKB-KW"/>
</dbReference>
<dbReference type="PROSITE" id="PS51462">
    <property type="entry name" value="NUDIX"/>
    <property type="match status" value="1"/>
</dbReference>
<evidence type="ECO:0000256" key="2">
    <source>
        <dbReference type="ARBA" id="ARBA00001946"/>
    </source>
</evidence>
<keyword evidence="3" id="KW-0479">Metal-binding</keyword>
<dbReference type="PANTHER" id="PTHR12992:SF11">
    <property type="entry name" value="MITOCHONDRIAL COENZYME A DIPHOSPHATASE NUDT8"/>
    <property type="match status" value="1"/>
</dbReference>
<dbReference type="PANTHER" id="PTHR12992">
    <property type="entry name" value="NUDIX HYDROLASE"/>
    <property type="match status" value="1"/>
</dbReference>
<comment type="cofactor">
    <cofactor evidence="2">
        <name>Mg(2+)</name>
        <dbReference type="ChEBI" id="CHEBI:18420"/>
    </cofactor>
</comment>
<comment type="caution">
    <text evidence="8">The sequence shown here is derived from an EMBL/GenBank/DDBJ whole genome shotgun (WGS) entry which is preliminary data.</text>
</comment>
<accession>A0A2P2E2Y2</accession>
<reference evidence="8 9" key="1">
    <citation type="submission" date="2018-02" db="EMBL/GenBank/DDBJ databases">
        <title>Novel Leptospira species isolated from soil and water in Japan.</title>
        <authorList>
            <person name="Nakao R."/>
            <person name="Masuzawa T."/>
        </authorList>
    </citation>
    <scope>NUCLEOTIDE SEQUENCE [LARGE SCALE GENOMIC DNA]</scope>
    <source>
        <strain evidence="8 9">YH101</strain>
    </source>
</reference>
<dbReference type="Gene3D" id="3.90.79.10">
    <property type="entry name" value="Nucleoside Triphosphate Pyrophosphohydrolase"/>
    <property type="match status" value="1"/>
</dbReference>
<keyword evidence="6" id="KW-0464">Manganese</keyword>
<evidence type="ECO:0000256" key="5">
    <source>
        <dbReference type="ARBA" id="ARBA00022842"/>
    </source>
</evidence>
<organism evidence="8 9">
    <name type="scientific">Leptospira ryugenii</name>
    <dbReference type="NCBI Taxonomy" id="1917863"/>
    <lineage>
        <taxon>Bacteria</taxon>
        <taxon>Pseudomonadati</taxon>
        <taxon>Spirochaetota</taxon>
        <taxon>Spirochaetia</taxon>
        <taxon>Leptospirales</taxon>
        <taxon>Leptospiraceae</taxon>
        <taxon>Leptospira</taxon>
    </lineage>
</organism>
<evidence type="ECO:0000256" key="1">
    <source>
        <dbReference type="ARBA" id="ARBA00001936"/>
    </source>
</evidence>
<dbReference type="OrthoDB" id="9802805at2"/>
<evidence type="ECO:0000256" key="4">
    <source>
        <dbReference type="ARBA" id="ARBA00022801"/>
    </source>
</evidence>
<keyword evidence="5" id="KW-0460">Magnesium</keyword>